<dbReference type="InParanoid" id="A4HT30"/>
<dbReference type="GO" id="GO:0007035">
    <property type="term" value="P:vacuolar acidification"/>
    <property type="evidence" value="ECO:0007669"/>
    <property type="project" value="TreeGrafter"/>
</dbReference>
<feature type="compositionally biased region" description="Polar residues" evidence="1">
    <location>
        <begin position="366"/>
        <end position="378"/>
    </location>
</feature>
<dbReference type="PANTHER" id="PTHR13950:SF9">
    <property type="entry name" value="RABCONNECTIN-3A"/>
    <property type="match status" value="1"/>
</dbReference>
<dbReference type="InterPro" id="IPR052208">
    <property type="entry name" value="DmX-like/RAVE_component"/>
</dbReference>
<dbReference type="RefSeq" id="XP_001463221.1">
    <property type="nucleotide sequence ID" value="XM_001463184.1"/>
</dbReference>
<feature type="region of interest" description="Disordered" evidence="1">
    <location>
        <begin position="2309"/>
        <end position="2329"/>
    </location>
</feature>
<feature type="compositionally biased region" description="Low complexity" evidence="1">
    <location>
        <begin position="410"/>
        <end position="423"/>
    </location>
</feature>
<feature type="region of interest" description="Disordered" evidence="1">
    <location>
        <begin position="3057"/>
        <end position="3079"/>
    </location>
</feature>
<gene>
    <name evidence="3" type="ORF">LINJ_07_0090</name>
</gene>
<evidence type="ECO:0000313" key="4">
    <source>
        <dbReference type="Proteomes" id="UP000008153"/>
    </source>
</evidence>
<reference evidence="3 4" key="2">
    <citation type="journal article" date="2011" name="Genome Res.">
        <title>Chromosome and gene copy number variation allow major structural change between species and strains of Leishmania.</title>
        <authorList>
            <person name="Rogers M.B."/>
            <person name="Hilley J.D."/>
            <person name="Dickens N.J."/>
            <person name="Wilkes J."/>
            <person name="Bates P.A."/>
            <person name="Depledge D.P."/>
            <person name="Harris D."/>
            <person name="Her Y."/>
            <person name="Herzyk P."/>
            <person name="Imamura H."/>
            <person name="Otto T.D."/>
            <person name="Sanders M."/>
            <person name="Seeger K."/>
            <person name="Dujardin J.C."/>
            <person name="Berriman M."/>
            <person name="Smith D.F."/>
            <person name="Hertz-Fowler C."/>
            <person name="Mottram J.C."/>
        </authorList>
    </citation>
    <scope>NUCLEOTIDE SEQUENCE [LARGE SCALE GENOMIC DNA]</scope>
    <source>
        <strain evidence="3 4">JPCM5</strain>
    </source>
</reference>
<sequence length="3756" mass="391148">MVSLGQEPRRTPILLLKCSARYALGGGVLVPSLSASLRRLCVDIRLRRVHQFTHAFAFLARLYCIRVLRASRPTPGRSPFKVCFLRFLSLTLLVEGVADLRAHTLTQCVCACCVCKRRHCVHKESQSCFHTHTHANRKTNIFHEVAAPDMSSSPSSSPPHEPPRVLFPQECSHDTHCMSHTGNLYTALITGGSRLVLLKNGVVLAQSCPLFDEAPTVAAAETAVSTAPPTTEAAATTTSRGATACTRGESARALPASASRVCAVSVYHFTDDVLRVAVATTTDVVLFEFDDAGQLWRDTRASSFWRTAEGANTVHGSGIPPPSSAAASPGKDGSSTSPCTSMQGRSNLFQTSNASSSSAAAKGSGPITSGGQPTQKQCGFTGRLRWRHVTFRLDATLLATRPGVTEGGNTSSSSTAPYPGAAPTAADVRLRGASAAAAAVPVRISTPAHPSVVRAVDFVSADTLCIVLDTEAVLIVLGNSHGAPALPSVVGSAAAAVQLPDRVVWRSMGAYRSLAVCRVNHHVALALGHATMVVFPSCVFPADDQVPMSYPASPSVVDERCFSRVASTAAPSLFSTNSASGGAHVTATVGSRDFAVAPTPAFSPTSRPTLVGGFAETPGQPTTTSGASASPAAGAYTTLAERALTTSVGIYHITDMQWHCVSSHTLLCVTCTHPQEETAYMMLYTVQSLSSVRRYTNVMREHADGGWGPCRGGYEGEELNIADASLRLSGRSVKNIVQLVPAGVIALAYTPSLRMAGQHAYPCTNGNTAFLVGNATSPASTADTPLHPPSLQPETPDVAALSVSTVAGTTWGGAPPPPIAEMHTSLVPNFSHSAEANSMSSRMEFVHVEGDGTVRTSSYAFGRQKHASFAKQRAVGLACRELLQPLLRLYGSLVKVTVLPPWRTRPIELGHDTSKQPCAVELMLGAARRYRMVLRFTSGVVLAVMVDLSAAVYRVECFLALGCAPLLSLRTVMPLAEAEKAQGQPPPLSVWNPAGSSTILIAGLLGFPTPALLIPSETPLSLPKAPASFLEGGEEGAEDLGAVQLAGGSISADSAAVTRTASATSSHNAAHDASNSVAAAMPPRTVWAVVLLQVEPSGMQARVLTAAPLTEVHIPGVSLMAGAHDGGGGGGGAQSARPPPSAPTAASAGSMSARDAPPMPLTAASTAAAAGCAAQVTEDDVVSFMTLKCPEKLRFMPALLKAAQQDAGRLLAQLIAKYGTAEESGEAVGVAQASEKEARADDGEVEAVPVMSRSHPVVRSLSVLTSGCIDAGGEVLLLVRANALCGGNSEGGEGGGAAALIRLRPPCLEALAPVHHLVAAGGCYIPFEPIVAEYVPVLAEVQQRWWSEPLRSAQLSSTCGATSPRHLEGSVQDVREALRACQRVSAAAEGAAVVQCQVVPRSPGIAYVRVRTPLSPDTGEADAPTALQCLSLPSTIDPKSITRVIGALLVNNDVVIGVLCRTAGDSNAASSVLYLYGCPAVQSLAAPGAAAATATAKPSDNVGMAATCLASGSSAFTLEATLPGVDAFDLSASGEAVLLRRWPAQVGMPPPSAESAAVQGSRFERWLRCFPKESDSGYSYVQDCTWCPPCGTTGGLLGIGGRGSAVAPETVTALMTLDVAGAWEASTVGLSVAEAARLGRSRTSTRHVLYATTSNSFIHVRQLPLRSSGATASASGSSSASVVGEAALPQYHPDAVMQLIGMARWNALAKVLTCVADAVRAVVAPLGAEGAASTVDESSSVMLFDQPPEELARRLCTSAVARDFHGLPQVAQEEEVLRRVTPPQLSVAALRDEEMQANAMAPAPSSSAPCTTAAVRLYDFSAICGALVSELTQLLPQVILSGLDSQEHLKLLCILQALRDTLPLSRSVDEAAARHLFYSRYMGLGRRLRLTNVDAPAAAATDSCAPINSVLHFEVDRTATSTVTTASYLWAAMSDSQSTLLSLLFDKASTVYVDGSAGGALGGLGASGGGGGGTGAALAPITGGASAQDLTWEQVKQSGVAFWLRSAADLRAMADRVARHQYQSTKELTDCALMYCTARKAGTLAALAKAQNNQRLHAFFSRDFANNEHNRAAAAANAYAAISKNMPQYGAAFFLLAGDVRSAVQVLLQRCRNPSLALFVLRAAGDGLEEQPSAAETALEWYIAQRTAEAEVCGALDMWELTCLSWLDVSPPRVSPEVAVQRRVRALQRIAAHPTAHPEALCALRYARDCVAALAYRGDQFLSPAREVVLLLRLGRYCLAHRLSLNGYLHYHDAEALLRGLRAEAAAAACSGTLQRTSNGGGKSRRAPPQTPKMAADFNTGTLLFRGFDGSDDDDEGGSDDGGAFAHARQGSSSSAVGVSSADASSPLFTLSDGAAAAVEAEVQYVYARTGAIVRPGSDAASSAGATAHAGECEDILRRMLLSFTTASPFMMTSNVAAADGGSGAAETVLMPSLATLPLSSEPSSVRANPHAPFQQLLTSLLHRLSAVEVNAQQERRATAGKPSVSNGAASGIANVAQGCSPVAVLPQMQPAGTSLSSAVAAAVPSLSIATPTAADGGWHALCVPLLHFLLSSVALHCANYIVLLALQRVPVSTEGVLKAAVQAKLLSDDGNALQGAGDTPPPAADAATAAPPLAAPLSPLHRPLIAFFHLLLHHMRRHYRDAWAADGGRLGGGQASTSPGHHLEACGGKGCVWGVTNDDDTEVMAEEDGAMRGGSEDGGQVYRSMFDALLAAATAAEESNNCAARVVRTSCSAGTSWSSFRARADADGATIDADAPRDSMPLRLADSAQVSLLLSCCQAQLHLRLMEHLKQLTRAELDSEVITPTTQRAMDAGILYADALSPEAKAALVQRRILHCTLLLDVTSRWSTLSEECMMRIYAAQPQYAPGPLTDPNGVFLEVQQTVRLMQAVLVAVLDAPPRYMQASTSPATAEASAAAECGGAKMAAHRAPFDPVTPPPLPKSSTSWLEDNTLTMLELCATQLELFWTLPAPTLAQCCQLAAPTRAALELLQESTASHTSARALLECMLRPVKLAADPLAEHNRFGNAGTPFNDAASASQGLFAFSAAATPVSSSHMTRTASPWAPDFTPSPDEPQQRNGHTEVYCPALSYMQLAWMRRHHTHALLRGLLLMVTLNCGQGQGQRPVSTDRLILAQHNHSVTGVHFDASSCDSVVWTTESGTSVGHGFRELLAGDNEEALWKQATERNLATAAFTLGLTAQHERLRLAAEHAEQQYTPAVIAAVAAKSALESRPRLGEAANAMPSSHPHLPFFVSRHLDGHLDLYPFASQECVASFRCAARHGQSAMGRSGGTSGGVGTSHSSACVWRAWGVAAGPTAAVPAHSARLACSAVGAAVSSSLDRDDGYAVTPVAFSPNGYIVAAGLSDGSVAGWRFAAAAVESPPAFSFPPLFTPSGIRSCTFCGDRSSLMVVVGVAKEPHQYRHGYATADSTSSLGISAATPLSALAPPLVPSSVAAAPASASTTWPSTAASFDAGEMVGEMLILDTMLGAGAITARCALPFIPSYAVYIASLRAVLMVSLEGMLATYAVATGRLAVLGTVPVTTVLRSALGPSLGADCGDAGAGAASSRSGASDSDTVYITCVARSSYDPLVALGVSNGLVLLLHFRSISAAMARTERRIRDEGEDTFVYYPPRVFSAGSDTTESRRSKRKVAQQTKSGAVASASATARVTSEVAAPAMGKEFLARLPEKTVLSEATYMQVAPHINTRSAIVDLVFSPSMLLAGLQDGKVMAASLIAHATRARLTAGCTIPSDLLECP</sequence>
<dbReference type="KEGG" id="lif:LINJ_07_0090"/>
<reference evidence="3 4" key="1">
    <citation type="journal article" date="2007" name="Nat. Genet.">
        <title>Comparative genomic analysis of three Leishmania species that cause diverse human disease.</title>
        <authorList>
            <person name="Peacock C.S."/>
            <person name="Seeger K."/>
            <person name="Harris D."/>
            <person name="Murphy L."/>
            <person name="Ruiz J.C."/>
            <person name="Quail M.A."/>
            <person name="Peters N."/>
            <person name="Adlem E."/>
            <person name="Tivey A."/>
            <person name="Aslett M."/>
            <person name="Kerhornou A."/>
            <person name="Ivens A."/>
            <person name="Fraser A."/>
            <person name="Rajandream M.A."/>
            <person name="Carver T."/>
            <person name="Norbertczak H."/>
            <person name="Chillingworth T."/>
            <person name="Hance Z."/>
            <person name="Jagels K."/>
            <person name="Moule S."/>
            <person name="Ormond D."/>
            <person name="Rutter S."/>
            <person name="Squares R."/>
            <person name="Whitehead S."/>
            <person name="Rabbinowitsch E."/>
            <person name="Arrowsmith C."/>
            <person name="White B."/>
            <person name="Thurston S."/>
            <person name="Bringaud F."/>
            <person name="Baldauf S.L."/>
            <person name="Faulconbridge A."/>
            <person name="Jeffares D."/>
            <person name="Depledge D.P."/>
            <person name="Oyola S.O."/>
            <person name="Hilley J.D."/>
            <person name="Brito L.O."/>
            <person name="Tosi L.R."/>
            <person name="Barrell B."/>
            <person name="Cruz A.K."/>
            <person name="Mottram J.C."/>
            <person name="Smith D.F."/>
            <person name="Berriman M."/>
        </authorList>
    </citation>
    <scope>NUCLEOTIDE SEQUENCE [LARGE SCALE GENOMIC DNA]</scope>
    <source>
        <strain evidence="3 4">JPCM5</strain>
    </source>
</reference>
<evidence type="ECO:0000313" key="3">
    <source>
        <dbReference type="EMBL" id="CAM65574.1"/>
    </source>
</evidence>
<feature type="compositionally biased region" description="Gly residues" evidence="1">
    <location>
        <begin position="1124"/>
        <end position="1133"/>
    </location>
</feature>
<feature type="region of interest" description="Disordered" evidence="1">
    <location>
        <begin position="2274"/>
        <end position="2293"/>
    </location>
</feature>
<organism evidence="3 4">
    <name type="scientific">Leishmania infantum</name>
    <dbReference type="NCBI Taxonomy" id="5671"/>
    <lineage>
        <taxon>Eukaryota</taxon>
        <taxon>Discoba</taxon>
        <taxon>Euglenozoa</taxon>
        <taxon>Kinetoplastea</taxon>
        <taxon>Metakinetoplastina</taxon>
        <taxon>Trypanosomatida</taxon>
        <taxon>Trypanosomatidae</taxon>
        <taxon>Leishmaniinae</taxon>
        <taxon>Leishmania</taxon>
    </lineage>
</organism>
<feature type="region of interest" description="Disordered" evidence="1">
    <location>
        <begin position="311"/>
        <end position="379"/>
    </location>
</feature>
<feature type="region of interest" description="Disordered" evidence="1">
    <location>
        <begin position="402"/>
        <end position="423"/>
    </location>
</feature>
<evidence type="ECO:0000256" key="1">
    <source>
        <dbReference type="SAM" id="MobiDB-lite"/>
    </source>
</evidence>
<accession>A4HT30</accession>
<dbReference type="InterPro" id="IPR022033">
    <property type="entry name" value="Rav1p_C"/>
</dbReference>
<dbReference type="OMA" id="WAAMSDS"/>
<feature type="compositionally biased region" description="Low complexity" evidence="1">
    <location>
        <begin position="324"/>
        <end position="335"/>
    </location>
</feature>
<dbReference type="Proteomes" id="UP000008153">
    <property type="component" value="Chromosome 7"/>
</dbReference>
<protein>
    <recommendedName>
        <fullName evidence="2">RAVE complex protein Rav1 C-terminal domain-containing protein</fullName>
    </recommendedName>
</protein>
<feature type="compositionally biased region" description="Low complexity" evidence="1">
    <location>
        <begin position="1143"/>
        <end position="1153"/>
    </location>
</feature>
<proteinExistence type="predicted"/>
<keyword evidence="4" id="KW-1185">Reference proteome</keyword>
<dbReference type="STRING" id="5671.A4HT30"/>
<evidence type="ECO:0000259" key="2">
    <source>
        <dbReference type="Pfam" id="PF12234"/>
    </source>
</evidence>
<feature type="compositionally biased region" description="Acidic residues" evidence="1">
    <location>
        <begin position="2310"/>
        <end position="2319"/>
    </location>
</feature>
<feature type="domain" description="RAVE complex protein Rav1 C-terminal" evidence="2">
    <location>
        <begin position="1686"/>
        <end position="1947"/>
    </location>
</feature>
<dbReference type="VEuPathDB" id="TriTrypDB:LINF_070009200"/>
<dbReference type="SUPFAM" id="SSF63829">
    <property type="entry name" value="Calcium-dependent phosphotriesterase"/>
    <property type="match status" value="1"/>
</dbReference>
<feature type="region of interest" description="Disordered" evidence="1">
    <location>
        <begin position="1120"/>
        <end position="1159"/>
    </location>
</feature>
<feature type="domain" description="RAVE complex protein Rav1 C-terminal" evidence="2">
    <location>
        <begin position="1986"/>
        <end position="2123"/>
    </location>
</feature>
<dbReference type="Pfam" id="PF12234">
    <property type="entry name" value="Rav1p_C"/>
    <property type="match status" value="2"/>
</dbReference>
<name>A4HT30_LEIIN</name>
<dbReference type="eggNOG" id="KOG1064">
    <property type="taxonomic scope" value="Eukaryota"/>
</dbReference>
<dbReference type="GeneID" id="5066666"/>
<dbReference type="GO" id="GO:0043291">
    <property type="term" value="C:RAVE complex"/>
    <property type="evidence" value="ECO:0007669"/>
    <property type="project" value="TreeGrafter"/>
</dbReference>
<dbReference type="PANTHER" id="PTHR13950">
    <property type="entry name" value="RABCONNECTIN-RELATED"/>
    <property type="match status" value="1"/>
</dbReference>
<dbReference type="EMBL" id="FR796439">
    <property type="protein sequence ID" value="CAM65574.1"/>
    <property type="molecule type" value="Genomic_DNA"/>
</dbReference>
<feature type="compositionally biased region" description="Polar residues" evidence="1">
    <location>
        <begin position="336"/>
        <end position="353"/>
    </location>
</feature>